<feature type="chain" id="PRO_5043668472" evidence="1">
    <location>
        <begin position="19"/>
        <end position="93"/>
    </location>
</feature>
<name>A0AAX4HJ93_9BACT</name>
<reference evidence="2 3" key="1">
    <citation type="submission" date="2023-11" db="EMBL/GenBank/DDBJ databases">
        <title>Peredibacter starrii A3.12.</title>
        <authorList>
            <person name="Mitchell R.J."/>
        </authorList>
    </citation>
    <scope>NUCLEOTIDE SEQUENCE [LARGE SCALE GENOMIC DNA]</scope>
    <source>
        <strain evidence="2 3">A3.12</strain>
    </source>
</reference>
<feature type="signal peptide" evidence="1">
    <location>
        <begin position="1"/>
        <end position="18"/>
    </location>
</feature>
<keyword evidence="1" id="KW-0732">Signal</keyword>
<evidence type="ECO:0000313" key="3">
    <source>
        <dbReference type="Proteomes" id="UP001324634"/>
    </source>
</evidence>
<dbReference type="Proteomes" id="UP001324634">
    <property type="component" value="Chromosome"/>
</dbReference>
<evidence type="ECO:0000256" key="1">
    <source>
        <dbReference type="SAM" id="SignalP"/>
    </source>
</evidence>
<gene>
    <name evidence="2" type="ORF">SOO65_11360</name>
</gene>
<proteinExistence type="predicted"/>
<sequence length="93" mass="10225">MKALLISSLMLLSFSSFASDVVSDAVERVERGEELTCSPKKSTMNICLGYICTNKEIFTCTDGQITKTLTLRVKTVKYPGEAAKVSIVSKRLE</sequence>
<accession>A0AAX4HJ93</accession>
<dbReference type="EMBL" id="CP139487">
    <property type="protein sequence ID" value="WPU63283.1"/>
    <property type="molecule type" value="Genomic_DNA"/>
</dbReference>
<keyword evidence="3" id="KW-1185">Reference proteome</keyword>
<protein>
    <submittedName>
        <fullName evidence="2">Uncharacterized protein</fullName>
    </submittedName>
</protein>
<evidence type="ECO:0000313" key="2">
    <source>
        <dbReference type="EMBL" id="WPU63283.1"/>
    </source>
</evidence>
<organism evidence="2 3">
    <name type="scientific">Peredibacter starrii</name>
    <dbReference type="NCBI Taxonomy" id="28202"/>
    <lineage>
        <taxon>Bacteria</taxon>
        <taxon>Pseudomonadati</taxon>
        <taxon>Bdellovibrionota</taxon>
        <taxon>Bacteriovoracia</taxon>
        <taxon>Bacteriovoracales</taxon>
        <taxon>Bacteriovoracaceae</taxon>
        <taxon>Peredibacter</taxon>
    </lineage>
</organism>
<dbReference type="RefSeq" id="WP_321389712.1">
    <property type="nucleotide sequence ID" value="NZ_CP139487.1"/>
</dbReference>
<dbReference type="KEGG" id="psti:SOO65_11360"/>
<dbReference type="AlphaFoldDB" id="A0AAX4HJ93"/>